<name>A0A6H5ITJ0_9HYME</name>
<sequence length="607" mass="67551">MEEHRVYELMDFLASHVSKDKPHEPIEYLYALLDRCLLFRCGLVEAPLLFGRRFIENMCRRFDPDNLGHISLDQYVKGMDILGIEKYNKRPLLCTSAIDCVSRDTFIEEASSRIRDAFATLRESLVLALRSQLSRLRIVFVPRLRISRLNACHSLRGTKSATRNFCFVSSLRRTSSKVRNTNSWKERGERKGQRNLFNGHRIEKCHAQYMFEGESKKASSCAILAHCPAGAAETIPASCTLKLTHIRGSAVGGGGKGVRPVYLRCSRGSVSWRYPRGALRVVLISGAADGENLRGCIKSSGPARVYLEGKTSLKLLYSPGDGKHESLHRCFRTRGPVAALYVEADVQDQGSESGAPPGVHLHYDLETQLLADPEEAECRPCSKEELAKAFCQSDLVARGTVSAVERRPELESAEILLRVTKTLRRVEENEENEIDSGDARFTRETRIRVPTVCDARHGQGEFVIMAKKRLGDLTLSCAPRLEEWAKAVRELESAPCVLRTVISVTAGQLGRTHATSRRVARGVYASQCTIRKTTSSDDATNCRSKHVTSQSERGYIPIAQTAYKLERAGFHVPVRVRLLAAVQTCATCSGRKAATNRQSTSRLLGVK</sequence>
<keyword evidence="4" id="KW-0732">Signal</keyword>
<dbReference type="GO" id="GO:0005509">
    <property type="term" value="F:calcium ion binding"/>
    <property type="evidence" value="ECO:0007669"/>
    <property type="project" value="InterPro"/>
</dbReference>
<protein>
    <recommendedName>
        <fullName evidence="6">EF-hand domain-containing protein</fullName>
    </recommendedName>
</protein>
<evidence type="ECO:0000313" key="7">
    <source>
        <dbReference type="EMBL" id="CAB0041677.1"/>
    </source>
</evidence>
<accession>A0A6H5ITJ0</accession>
<keyword evidence="5" id="KW-1015">Disulfide bond</keyword>
<dbReference type="Gene3D" id="2.40.50.120">
    <property type="match status" value="1"/>
</dbReference>
<evidence type="ECO:0000256" key="3">
    <source>
        <dbReference type="ARBA" id="ARBA00022525"/>
    </source>
</evidence>
<proteinExistence type="inferred from homology"/>
<dbReference type="InterPro" id="IPR051998">
    <property type="entry name" value="Meteorin-like"/>
</dbReference>
<evidence type="ECO:0000256" key="2">
    <source>
        <dbReference type="ARBA" id="ARBA00005669"/>
    </source>
</evidence>
<evidence type="ECO:0000256" key="1">
    <source>
        <dbReference type="ARBA" id="ARBA00004613"/>
    </source>
</evidence>
<dbReference type="InterPro" id="IPR008993">
    <property type="entry name" value="TIMP-like_OB-fold"/>
</dbReference>
<evidence type="ECO:0000313" key="8">
    <source>
        <dbReference type="Proteomes" id="UP000479190"/>
    </source>
</evidence>
<dbReference type="AlphaFoldDB" id="A0A6H5ITJ0"/>
<dbReference type="EMBL" id="CADCXV010001127">
    <property type="protein sequence ID" value="CAB0041677.1"/>
    <property type="molecule type" value="Genomic_DNA"/>
</dbReference>
<dbReference type="Proteomes" id="UP000479190">
    <property type="component" value="Unassembled WGS sequence"/>
</dbReference>
<comment type="subcellular location">
    <subcellularLocation>
        <location evidence="1">Secreted</location>
    </subcellularLocation>
</comment>
<evidence type="ECO:0000256" key="4">
    <source>
        <dbReference type="ARBA" id="ARBA00022729"/>
    </source>
</evidence>
<gene>
    <name evidence="7" type="ORF">TBRA_LOCUS13341</name>
</gene>
<feature type="domain" description="EF-hand" evidence="6">
    <location>
        <begin position="50"/>
        <end position="85"/>
    </location>
</feature>
<dbReference type="PROSITE" id="PS50222">
    <property type="entry name" value="EF_HAND_2"/>
    <property type="match status" value="1"/>
</dbReference>
<evidence type="ECO:0000256" key="5">
    <source>
        <dbReference type="ARBA" id="ARBA00023157"/>
    </source>
</evidence>
<dbReference type="PANTHER" id="PTHR28593">
    <property type="entry name" value="METEORIN-LIKE PROTEIN"/>
    <property type="match status" value="1"/>
</dbReference>
<dbReference type="OrthoDB" id="6092325at2759"/>
<dbReference type="PANTHER" id="PTHR28593:SF3">
    <property type="entry name" value="METEORIN-LIKE PROTEIN"/>
    <property type="match status" value="1"/>
</dbReference>
<evidence type="ECO:0000259" key="6">
    <source>
        <dbReference type="PROSITE" id="PS50222"/>
    </source>
</evidence>
<keyword evidence="8" id="KW-1185">Reference proteome</keyword>
<dbReference type="GO" id="GO:0005179">
    <property type="term" value="F:hormone activity"/>
    <property type="evidence" value="ECO:0007669"/>
    <property type="project" value="TreeGrafter"/>
</dbReference>
<dbReference type="GO" id="GO:0005615">
    <property type="term" value="C:extracellular space"/>
    <property type="evidence" value="ECO:0007669"/>
    <property type="project" value="TreeGrafter"/>
</dbReference>
<reference evidence="7 8" key="1">
    <citation type="submission" date="2020-02" db="EMBL/GenBank/DDBJ databases">
        <authorList>
            <person name="Ferguson B K."/>
        </authorList>
    </citation>
    <scope>NUCLEOTIDE SEQUENCE [LARGE SCALE GENOMIC DNA]</scope>
</reference>
<organism evidence="7 8">
    <name type="scientific">Trichogramma brassicae</name>
    <dbReference type="NCBI Taxonomy" id="86971"/>
    <lineage>
        <taxon>Eukaryota</taxon>
        <taxon>Metazoa</taxon>
        <taxon>Ecdysozoa</taxon>
        <taxon>Arthropoda</taxon>
        <taxon>Hexapoda</taxon>
        <taxon>Insecta</taxon>
        <taxon>Pterygota</taxon>
        <taxon>Neoptera</taxon>
        <taxon>Endopterygota</taxon>
        <taxon>Hymenoptera</taxon>
        <taxon>Apocrita</taxon>
        <taxon>Proctotrupomorpha</taxon>
        <taxon>Chalcidoidea</taxon>
        <taxon>Trichogrammatidae</taxon>
        <taxon>Trichogramma</taxon>
    </lineage>
</organism>
<comment type="similarity">
    <text evidence="2">Belongs to the meteorin family.</text>
</comment>
<keyword evidence="3" id="KW-0964">Secreted</keyword>
<dbReference type="InterPro" id="IPR002048">
    <property type="entry name" value="EF_hand_dom"/>
</dbReference>